<dbReference type="EMBL" id="CAXAMM010012312">
    <property type="protein sequence ID" value="CAK9028542.1"/>
    <property type="molecule type" value="Genomic_DNA"/>
</dbReference>
<evidence type="ECO:0000256" key="1">
    <source>
        <dbReference type="SAM" id="MobiDB-lite"/>
    </source>
</evidence>
<organism evidence="2 3">
    <name type="scientific">Durusdinium trenchii</name>
    <dbReference type="NCBI Taxonomy" id="1381693"/>
    <lineage>
        <taxon>Eukaryota</taxon>
        <taxon>Sar</taxon>
        <taxon>Alveolata</taxon>
        <taxon>Dinophyceae</taxon>
        <taxon>Suessiales</taxon>
        <taxon>Symbiodiniaceae</taxon>
        <taxon>Durusdinium</taxon>
    </lineage>
</organism>
<accession>A0ABP0KNV2</accession>
<protein>
    <submittedName>
        <fullName evidence="2">Nitrate reductase NADH</fullName>
    </submittedName>
</protein>
<reference evidence="2 3" key="1">
    <citation type="submission" date="2024-02" db="EMBL/GenBank/DDBJ databases">
        <authorList>
            <person name="Chen Y."/>
            <person name="Shah S."/>
            <person name="Dougan E. K."/>
            <person name="Thang M."/>
            <person name="Chan C."/>
        </authorList>
    </citation>
    <scope>NUCLEOTIDE SEQUENCE [LARGE SCALE GENOMIC DNA]</scope>
</reference>
<feature type="region of interest" description="Disordered" evidence="1">
    <location>
        <begin position="251"/>
        <end position="356"/>
    </location>
</feature>
<feature type="compositionally biased region" description="Low complexity" evidence="1">
    <location>
        <begin position="287"/>
        <end position="298"/>
    </location>
</feature>
<dbReference type="Proteomes" id="UP001642464">
    <property type="component" value="Unassembled WGS sequence"/>
</dbReference>
<gene>
    <name evidence="2" type="ORF">SCF082_LOCUS18409</name>
</gene>
<comment type="caution">
    <text evidence="2">The sequence shown here is derived from an EMBL/GenBank/DDBJ whole genome shotgun (WGS) entry which is preliminary data.</text>
</comment>
<feature type="region of interest" description="Disordered" evidence="1">
    <location>
        <begin position="374"/>
        <end position="405"/>
    </location>
</feature>
<sequence length="648" mass="72906">MAEEGPRRNSLMYPDQHQDLDIAQLLALELDDQFSGATGAEYGMARRVSNSSAGSIVRGHANSLMGGVLVEPQIPVQSPYDSRHPTASDFVPPVQLSQALNALDHGYDEQKGPPPQVPGVRPDDHKWEEIPNPNTMSGDNSSLDVFMSFCKYFQSATNPGEIKVEAEAIISRDCYEMWLKTRQRALKKPEESFRKTVTAHCTGTDGRKPFPVEVERSILVQLRKQMVWPCFQNRLSSRGEKINIGLQGFRGQGYHEEKSQGGDAARPRGKRPQSAKMAPRTGSTRAQQEYQRQTGTQQNGMQEPFGEARMRSNHQPRQSSETHQQHRQRTIKEEASRDSLQQQQRPRPPDSFQQYYGVGPAMTRAAAGHYQVQNRNHAGDQKRKRQQSRAGSSEDHPSTAAASSAERIVATNLAEWRKNPALLLMALQRMRISPSEFMGPSTRDREVDLDNAPLFLGKDVRPTTIRAGGLHMMTRFFKPHHFLSLLSVSSVMNTSGIFDPDVMALSLNIPDRRFSDDFMFPDEGLFDDRPIGRNIFCLNTFIYISSDKTARDILGGTVCGSLPISYTHPLQFWMVAIKIISRLMQRGELVWQGVSKTLGGRTIVTRTRYLIVGETIHTHFQDVSDLNSDILKLEPFEDVARRFAVTEV</sequence>
<evidence type="ECO:0000313" key="2">
    <source>
        <dbReference type="EMBL" id="CAK9028542.1"/>
    </source>
</evidence>
<name>A0ABP0KNV2_9DINO</name>
<evidence type="ECO:0000313" key="3">
    <source>
        <dbReference type="Proteomes" id="UP001642464"/>
    </source>
</evidence>
<keyword evidence="3" id="KW-1185">Reference proteome</keyword>
<feature type="compositionally biased region" description="Polar residues" evidence="1">
    <location>
        <begin position="313"/>
        <end position="322"/>
    </location>
</feature>
<proteinExistence type="predicted"/>